<dbReference type="EMBL" id="ML986525">
    <property type="protein sequence ID" value="KAF2272182.1"/>
    <property type="molecule type" value="Genomic_DNA"/>
</dbReference>
<dbReference type="PANTHER" id="PTHR21500:SF0">
    <property type="entry name" value="TUBULIN-SPECIFIC CHAPERONE A"/>
    <property type="match status" value="1"/>
</dbReference>
<dbReference type="GO" id="GO:0005874">
    <property type="term" value="C:microtubule"/>
    <property type="evidence" value="ECO:0007669"/>
    <property type="project" value="UniProtKB-KW"/>
</dbReference>
<comment type="subcellular location">
    <subcellularLocation>
        <location evidence="3">Cytoplasm</location>
        <location evidence="3">Cytoskeleton</location>
    </subcellularLocation>
</comment>
<gene>
    <name evidence="5" type="ORF">EI97DRAFT_437173</name>
</gene>
<comment type="similarity">
    <text evidence="1 3">Belongs to the TBCA family.</text>
</comment>
<dbReference type="Pfam" id="PF02970">
    <property type="entry name" value="TBCA"/>
    <property type="match status" value="1"/>
</dbReference>
<evidence type="ECO:0000313" key="5">
    <source>
        <dbReference type="EMBL" id="KAF2272182.1"/>
    </source>
</evidence>
<dbReference type="GO" id="GO:0005829">
    <property type="term" value="C:cytosol"/>
    <property type="evidence" value="ECO:0007669"/>
    <property type="project" value="TreeGrafter"/>
</dbReference>
<dbReference type="Proteomes" id="UP000800097">
    <property type="component" value="Unassembled WGS sequence"/>
</dbReference>
<dbReference type="PANTHER" id="PTHR21500">
    <property type="entry name" value="TUBULIN-SPECIFIC CHAPERONE A"/>
    <property type="match status" value="1"/>
</dbReference>
<protein>
    <recommendedName>
        <fullName evidence="3">Tubulin-specific chaperone A</fullName>
    </recommendedName>
</protein>
<evidence type="ECO:0000256" key="2">
    <source>
        <dbReference type="ARBA" id="ARBA00023186"/>
    </source>
</evidence>
<keyword evidence="3" id="KW-0206">Cytoskeleton</keyword>
<dbReference type="GO" id="GO:0007023">
    <property type="term" value="P:post-chaperonin tubulin folding pathway"/>
    <property type="evidence" value="ECO:0007669"/>
    <property type="project" value="UniProtKB-UniRule"/>
</dbReference>
<proteinExistence type="inferred from homology"/>
<comment type="subunit">
    <text evidence="3">Supercomplex made of cofactors A to E. Cofactors A and D function by capturing and stabilizing tubulin in a quasi-native conformation. Cofactor E binds to the cofactor D-tubulin complex; interaction with cofactor C then causes the release of tubulin polypeptides that are committed to the native state.</text>
</comment>
<keyword evidence="4" id="KW-0175">Coiled coil</keyword>
<evidence type="ECO:0000313" key="6">
    <source>
        <dbReference type="Proteomes" id="UP000800097"/>
    </source>
</evidence>
<dbReference type="AlphaFoldDB" id="A0A6A6J6Z1"/>
<dbReference type="Gene3D" id="1.20.58.90">
    <property type="match status" value="1"/>
</dbReference>
<sequence length="116" mass="13044">MPPSKLKITTSSLQRLVKEEASYHQELAQQEARIKHLEENPGSDENAEYQLRQERQAVYETKKVLPTVRAKIADAIKELEALLETNKAEGGEAPTEEVTKAKEAIAEGRKAMREIS</sequence>
<keyword evidence="6" id="KW-1185">Reference proteome</keyword>
<name>A0A6A6J6Z1_WESOR</name>
<reference evidence="5" key="1">
    <citation type="journal article" date="2020" name="Stud. Mycol.">
        <title>101 Dothideomycetes genomes: a test case for predicting lifestyles and emergence of pathogens.</title>
        <authorList>
            <person name="Haridas S."/>
            <person name="Albert R."/>
            <person name="Binder M."/>
            <person name="Bloem J."/>
            <person name="Labutti K."/>
            <person name="Salamov A."/>
            <person name="Andreopoulos B."/>
            <person name="Baker S."/>
            <person name="Barry K."/>
            <person name="Bills G."/>
            <person name="Bluhm B."/>
            <person name="Cannon C."/>
            <person name="Castanera R."/>
            <person name="Culley D."/>
            <person name="Daum C."/>
            <person name="Ezra D."/>
            <person name="Gonzalez J."/>
            <person name="Henrissat B."/>
            <person name="Kuo A."/>
            <person name="Liang C."/>
            <person name="Lipzen A."/>
            <person name="Lutzoni F."/>
            <person name="Magnuson J."/>
            <person name="Mondo S."/>
            <person name="Nolan M."/>
            <person name="Ohm R."/>
            <person name="Pangilinan J."/>
            <person name="Park H.-J."/>
            <person name="Ramirez L."/>
            <person name="Alfaro M."/>
            <person name="Sun H."/>
            <person name="Tritt A."/>
            <person name="Yoshinaga Y."/>
            <person name="Zwiers L.-H."/>
            <person name="Turgeon B."/>
            <person name="Goodwin S."/>
            <person name="Spatafora J."/>
            <person name="Crous P."/>
            <person name="Grigoriev I."/>
        </authorList>
    </citation>
    <scope>NUCLEOTIDE SEQUENCE</scope>
    <source>
        <strain evidence="5">CBS 379.55</strain>
    </source>
</reference>
<feature type="coiled-coil region" evidence="4">
    <location>
        <begin position="13"/>
        <end position="40"/>
    </location>
</feature>
<dbReference type="OrthoDB" id="296187at2759"/>
<keyword evidence="3" id="KW-0963">Cytoplasm</keyword>
<dbReference type="GO" id="GO:0048487">
    <property type="term" value="F:beta-tubulin binding"/>
    <property type="evidence" value="ECO:0007669"/>
    <property type="project" value="InterPro"/>
</dbReference>
<keyword evidence="2 3" id="KW-0143">Chaperone</keyword>
<dbReference type="RefSeq" id="XP_033649721.1">
    <property type="nucleotide sequence ID" value="XM_033799285.1"/>
</dbReference>
<dbReference type="GeneID" id="54552460"/>
<organism evidence="5 6">
    <name type="scientific">Westerdykella ornata</name>
    <dbReference type="NCBI Taxonomy" id="318751"/>
    <lineage>
        <taxon>Eukaryota</taxon>
        <taxon>Fungi</taxon>
        <taxon>Dikarya</taxon>
        <taxon>Ascomycota</taxon>
        <taxon>Pezizomycotina</taxon>
        <taxon>Dothideomycetes</taxon>
        <taxon>Pleosporomycetidae</taxon>
        <taxon>Pleosporales</taxon>
        <taxon>Sporormiaceae</taxon>
        <taxon>Westerdykella</taxon>
    </lineage>
</organism>
<evidence type="ECO:0000256" key="4">
    <source>
        <dbReference type="SAM" id="Coils"/>
    </source>
</evidence>
<dbReference type="GO" id="GO:0007021">
    <property type="term" value="P:tubulin complex assembly"/>
    <property type="evidence" value="ECO:0007669"/>
    <property type="project" value="UniProtKB-UniRule"/>
</dbReference>
<dbReference type="InterPro" id="IPR036126">
    <property type="entry name" value="TBCA_sf"/>
</dbReference>
<dbReference type="SUPFAM" id="SSF46988">
    <property type="entry name" value="Tubulin chaperone cofactor A"/>
    <property type="match status" value="1"/>
</dbReference>
<dbReference type="InterPro" id="IPR004226">
    <property type="entry name" value="TBCA"/>
</dbReference>
<evidence type="ECO:0000256" key="3">
    <source>
        <dbReference type="RuleBase" id="RU364030"/>
    </source>
</evidence>
<accession>A0A6A6J6Z1</accession>
<keyword evidence="3" id="KW-0493">Microtubule</keyword>
<evidence type="ECO:0000256" key="1">
    <source>
        <dbReference type="ARBA" id="ARBA00006806"/>
    </source>
</evidence>